<dbReference type="SUPFAM" id="SSF81606">
    <property type="entry name" value="PP2C-like"/>
    <property type="match status" value="1"/>
</dbReference>
<name>A0ABU8E6K3_9ACTN</name>
<protein>
    <submittedName>
        <fullName evidence="4">SpoIIE family protein phosphatase</fullName>
    </submittedName>
</protein>
<evidence type="ECO:0000259" key="2">
    <source>
        <dbReference type="SMART" id="SM00065"/>
    </source>
</evidence>
<sequence length="592" mass="62699">MPPTPGPAAVAPDVVRPVLDELTSLARQLLGSAAALVSIVRADTLQWLASAPDSAPVDQDLPAHAVWTAPTVFCQQVVATGAPLLVPDTRELADDAAVPSDALVDLHTRAYCGVPLTGAAGEVVGVLCAVETAPRSWTAADVRALTQLAVLASSELAARQRGAESAVSQRRAENATGHAQLLLRLSEALADTATVADVAREVSVAAAETLGVPWSYVGLLDGRAPVVRFVPVPGRDGDEDPAWQSVPLGDADPAGWVGVHGEPIFFEDAAALLARHPGTWSPEDGPVAYEATAHLPLSVGGRQIGVLSLVFDRVRRWTAQDKAAKLALARYTAQALDRALLLADRVSVARTLQRAMMTDLPEPDHLHVAARYVPASGSDQVGGDWYDAFLTPDGATELAIGDVTGHDIVAAATMGQLRSILRGYGVDRDEVPSQTLRRLDRAMTALRIDTLATVLLARVEQTDSDERAGLRRLRWSSAGHPPPVLVHDDGRTEVLWRAADPLLGLGTEPARHDHVVALPPGSTLVLYTDGLVERRREDLDAAIAALAAQLGRLHHLPLDELLDEVVATADQGGDDDVVVLAVRLHPEDRPTP</sequence>
<evidence type="ECO:0000259" key="3">
    <source>
        <dbReference type="SMART" id="SM00331"/>
    </source>
</evidence>
<dbReference type="InterPro" id="IPR036457">
    <property type="entry name" value="PPM-type-like_dom_sf"/>
</dbReference>
<dbReference type="Gene3D" id="3.60.40.10">
    <property type="entry name" value="PPM-type phosphatase domain"/>
    <property type="match status" value="1"/>
</dbReference>
<dbReference type="InterPro" id="IPR052016">
    <property type="entry name" value="Bact_Sigma-Reg"/>
</dbReference>
<reference evidence="4 5" key="1">
    <citation type="submission" date="2024-03" db="EMBL/GenBank/DDBJ databases">
        <title>Draft genome sequence of Klenkia terrae.</title>
        <authorList>
            <person name="Duangmal K."/>
            <person name="Chantavorakit T."/>
        </authorList>
    </citation>
    <scope>NUCLEOTIDE SEQUENCE [LARGE SCALE GENOMIC DNA]</scope>
    <source>
        <strain evidence="4 5">JCM 17786</strain>
    </source>
</reference>
<dbReference type="PANTHER" id="PTHR43156">
    <property type="entry name" value="STAGE II SPORULATION PROTEIN E-RELATED"/>
    <property type="match status" value="1"/>
</dbReference>
<comment type="caution">
    <text evidence="4">The sequence shown here is derived from an EMBL/GenBank/DDBJ whole genome shotgun (WGS) entry which is preliminary data.</text>
</comment>
<evidence type="ECO:0000313" key="5">
    <source>
        <dbReference type="Proteomes" id="UP001373496"/>
    </source>
</evidence>
<dbReference type="Pfam" id="PF01590">
    <property type="entry name" value="GAF"/>
    <property type="match status" value="1"/>
</dbReference>
<dbReference type="SMART" id="SM00065">
    <property type="entry name" value="GAF"/>
    <property type="match status" value="2"/>
</dbReference>
<dbReference type="Pfam" id="PF13185">
    <property type="entry name" value="GAF_2"/>
    <property type="match status" value="1"/>
</dbReference>
<dbReference type="InterPro" id="IPR003018">
    <property type="entry name" value="GAF"/>
</dbReference>
<dbReference type="SMART" id="SM00331">
    <property type="entry name" value="PP2C_SIG"/>
    <property type="match status" value="1"/>
</dbReference>
<feature type="domain" description="GAF" evidence="2">
    <location>
        <begin position="14"/>
        <end position="166"/>
    </location>
</feature>
<dbReference type="SUPFAM" id="SSF55781">
    <property type="entry name" value="GAF domain-like"/>
    <property type="match status" value="2"/>
</dbReference>
<feature type="domain" description="PPM-type phosphatase" evidence="3">
    <location>
        <begin position="366"/>
        <end position="584"/>
    </location>
</feature>
<dbReference type="PANTHER" id="PTHR43156:SF2">
    <property type="entry name" value="STAGE II SPORULATION PROTEIN E"/>
    <property type="match status" value="1"/>
</dbReference>
<dbReference type="RefSeq" id="WP_336392405.1">
    <property type="nucleotide sequence ID" value="NZ_JBAPLV010000012.1"/>
</dbReference>
<feature type="domain" description="GAF" evidence="2">
    <location>
        <begin position="194"/>
        <end position="346"/>
    </location>
</feature>
<evidence type="ECO:0000256" key="1">
    <source>
        <dbReference type="ARBA" id="ARBA00022801"/>
    </source>
</evidence>
<accession>A0ABU8E6K3</accession>
<dbReference type="Gene3D" id="3.30.450.40">
    <property type="match status" value="2"/>
</dbReference>
<keyword evidence="1" id="KW-0378">Hydrolase</keyword>
<proteinExistence type="predicted"/>
<dbReference type="Proteomes" id="UP001373496">
    <property type="component" value="Unassembled WGS sequence"/>
</dbReference>
<dbReference type="InterPro" id="IPR029016">
    <property type="entry name" value="GAF-like_dom_sf"/>
</dbReference>
<dbReference type="EMBL" id="JBAPLV010000012">
    <property type="protein sequence ID" value="MEI4279272.1"/>
    <property type="molecule type" value="Genomic_DNA"/>
</dbReference>
<evidence type="ECO:0000313" key="4">
    <source>
        <dbReference type="EMBL" id="MEI4279272.1"/>
    </source>
</evidence>
<gene>
    <name evidence="4" type="ORF">UXQ13_12425</name>
</gene>
<dbReference type="InterPro" id="IPR001932">
    <property type="entry name" value="PPM-type_phosphatase-like_dom"/>
</dbReference>
<keyword evidence="5" id="KW-1185">Reference proteome</keyword>
<dbReference type="Pfam" id="PF07228">
    <property type="entry name" value="SpoIIE"/>
    <property type="match status" value="1"/>
</dbReference>
<organism evidence="4 5">
    <name type="scientific">Klenkia terrae</name>
    <dbReference type="NCBI Taxonomy" id="1052259"/>
    <lineage>
        <taxon>Bacteria</taxon>
        <taxon>Bacillati</taxon>
        <taxon>Actinomycetota</taxon>
        <taxon>Actinomycetes</taxon>
        <taxon>Geodermatophilales</taxon>
        <taxon>Geodermatophilaceae</taxon>
        <taxon>Klenkia</taxon>
    </lineage>
</organism>